<protein>
    <submittedName>
        <fullName evidence="1">Uncharacterized protein</fullName>
    </submittedName>
</protein>
<sequence>MFDKMKHQRQQKKYHIAGSNCYPKAKINKGKGERWFCSAPKARAAGWRVPK</sequence>
<dbReference type="AlphaFoldDB" id="E0Y1E1"/>
<proteinExistence type="predicted"/>
<dbReference type="EMBL" id="GU474942">
    <property type="protein sequence ID" value="ADI20482.1"/>
    <property type="molecule type" value="Genomic_DNA"/>
</dbReference>
<organism evidence="1">
    <name type="scientific">uncultured alpha proteobacterium EB080_L58F04</name>
    <dbReference type="NCBI Taxonomy" id="710798"/>
    <lineage>
        <taxon>Bacteria</taxon>
        <taxon>Pseudomonadati</taxon>
        <taxon>Pseudomonadota</taxon>
        <taxon>Alphaproteobacteria</taxon>
        <taxon>environmental samples</taxon>
    </lineage>
</organism>
<reference evidence="1" key="1">
    <citation type="journal article" date="2011" name="Environ. Microbiol.">
        <title>Time-series analyses of Monterey Bay coastal microbial picoplankton using a 'genome proxy' microarray.</title>
        <authorList>
            <person name="Rich V.I."/>
            <person name="Pham V.D."/>
            <person name="Eppley J."/>
            <person name="Shi Y."/>
            <person name="DeLong E.F."/>
        </authorList>
    </citation>
    <scope>NUCLEOTIDE SEQUENCE</scope>
</reference>
<evidence type="ECO:0000313" key="1">
    <source>
        <dbReference type="EMBL" id="ADI20482.1"/>
    </source>
</evidence>
<accession>E0Y1E1</accession>
<name>E0Y1E1_9PROT</name>